<name>A0ABN6B324_9MYCO</name>
<accession>A0ABN6B324</accession>
<keyword evidence="2" id="KW-1185">Reference proteome</keyword>
<proteinExistence type="predicted"/>
<sequence length="503" mass="56000">MTISPNRRSTKRGRPPVIGERFRCSRCQRMANQRRASWPGEQLCYSCFYTAMRTRGICPRCGHNGVLPGLGSDADRQPICLSCAGIPADFICRSCQTEGNFYRRRTCARCALRQDLTALIVDNAQCPEAIAPIVDALCRVERPATILSWKRSPRVRELLTGLACGQIPLTHQGLDKAGTDGAVNHLRSLLEHAGILAARDEPLARFEHWLTQKLEAVTQPAVRAPVEQFATWHHLRRLRRASFPGQNSDAAARDAKQEITETIKFLTRLHSTHSRTLASCRQHDVDEWLASGPTTRRKIRNLLAWAKKARVNKSVQITHQQPPPSSALTQEQRLAWLRELLTGDSETLTYRVAGSLLLLFAQPMTKIAALPTSAITLAENEVRITLAQEPIPVPRPFADMLVNHMGNRPNLRATGGVKDSPWLFPSLRPGRHLRPQDIRERLEQLGINLLGARNTTLQSLVASAPTPLVAELLGYSYNTAQLHAEIAAQPWARYVTKTAVGSN</sequence>
<gene>
    <name evidence="1" type="ORF">MBRA_22450</name>
</gene>
<dbReference type="EMBL" id="AP022606">
    <property type="protein sequence ID" value="BBZ12050.1"/>
    <property type="molecule type" value="Genomic_DNA"/>
</dbReference>
<organism evidence="1 2">
    <name type="scientific">Mycobacterium branderi</name>
    <dbReference type="NCBI Taxonomy" id="43348"/>
    <lineage>
        <taxon>Bacteria</taxon>
        <taxon>Bacillati</taxon>
        <taxon>Actinomycetota</taxon>
        <taxon>Actinomycetes</taxon>
        <taxon>Mycobacteriales</taxon>
        <taxon>Mycobacteriaceae</taxon>
        <taxon>Mycobacterium</taxon>
    </lineage>
</organism>
<evidence type="ECO:0000313" key="1">
    <source>
        <dbReference type="EMBL" id="BBZ12050.1"/>
    </source>
</evidence>
<dbReference type="InterPro" id="IPR011010">
    <property type="entry name" value="DNA_brk_join_enz"/>
</dbReference>
<evidence type="ECO:0000313" key="2">
    <source>
        <dbReference type="Proteomes" id="UP000467379"/>
    </source>
</evidence>
<protein>
    <recommendedName>
        <fullName evidence="3">Recombinase XerD</fullName>
    </recommendedName>
</protein>
<reference evidence="1 2" key="1">
    <citation type="journal article" date="2019" name="Emerg. Microbes Infect.">
        <title>Comprehensive subspecies identification of 175 nontuberculous mycobacteria species based on 7547 genomic profiles.</title>
        <authorList>
            <person name="Matsumoto Y."/>
            <person name="Kinjo T."/>
            <person name="Motooka D."/>
            <person name="Nabeya D."/>
            <person name="Jung N."/>
            <person name="Uechi K."/>
            <person name="Horii T."/>
            <person name="Iida T."/>
            <person name="Fujita J."/>
            <person name="Nakamura S."/>
        </authorList>
    </citation>
    <scope>NUCLEOTIDE SEQUENCE [LARGE SCALE GENOMIC DNA]</scope>
    <source>
        <strain evidence="1 2">JCM 12687</strain>
    </source>
</reference>
<dbReference type="Proteomes" id="UP000467379">
    <property type="component" value="Chromosome"/>
</dbReference>
<evidence type="ECO:0008006" key="3">
    <source>
        <dbReference type="Google" id="ProtNLM"/>
    </source>
</evidence>
<dbReference type="SUPFAM" id="SSF56349">
    <property type="entry name" value="DNA breaking-rejoining enzymes"/>
    <property type="match status" value="1"/>
</dbReference>